<sequence>MNSFVQRIREYYRLTKALLGLYVVDPIDVTFDAATGEVFPVVSKAGCSSVKLSLIRRYLPGFESRFPEIHHLKPGVLTDGKLTRHIFKNYNEYLVFCRGKKLVVVIREPAARFQSCYNDVISGRNVMYRYPSRLNHIVRFSPQMRIERFLRIVASIPDRIADRHFRSQSYYLRAQVIEAAQSVRIVDLQEFMSGQAGAEQIHLNAGERTSNPDDTGLFRTDLFRQRYAEDISLYEKVKKSPSGTLILK</sequence>
<keyword evidence="1" id="KW-0808">Transferase</keyword>
<name>A0A5C7FFQ0_9BACT</name>
<dbReference type="AlphaFoldDB" id="A0A5C7FFQ0"/>
<evidence type="ECO:0000313" key="2">
    <source>
        <dbReference type="Proteomes" id="UP000321907"/>
    </source>
</evidence>
<proteinExistence type="predicted"/>
<evidence type="ECO:0000313" key="1">
    <source>
        <dbReference type="EMBL" id="TXF89693.1"/>
    </source>
</evidence>
<dbReference type="EMBL" id="VOXD01000012">
    <property type="protein sequence ID" value="TXF89693.1"/>
    <property type="molecule type" value="Genomic_DNA"/>
</dbReference>
<gene>
    <name evidence="1" type="ORF">FUA23_09590</name>
</gene>
<reference evidence="1 2" key="1">
    <citation type="submission" date="2019-08" db="EMBL/GenBank/DDBJ databases">
        <title>Lewinella sp. strain SSH13 Genome sequencing and assembly.</title>
        <authorList>
            <person name="Kim I."/>
        </authorList>
    </citation>
    <scope>NUCLEOTIDE SEQUENCE [LARGE SCALE GENOMIC DNA]</scope>
    <source>
        <strain evidence="1 2">SSH13</strain>
    </source>
</reference>
<organism evidence="1 2">
    <name type="scientific">Neolewinella aurantiaca</name>
    <dbReference type="NCBI Taxonomy" id="2602767"/>
    <lineage>
        <taxon>Bacteria</taxon>
        <taxon>Pseudomonadati</taxon>
        <taxon>Bacteroidota</taxon>
        <taxon>Saprospiria</taxon>
        <taxon>Saprospirales</taxon>
        <taxon>Lewinellaceae</taxon>
        <taxon>Neolewinella</taxon>
    </lineage>
</organism>
<accession>A0A5C7FFQ0</accession>
<dbReference type="Proteomes" id="UP000321907">
    <property type="component" value="Unassembled WGS sequence"/>
</dbReference>
<comment type="caution">
    <text evidence="1">The sequence shown here is derived from an EMBL/GenBank/DDBJ whole genome shotgun (WGS) entry which is preliminary data.</text>
</comment>
<protein>
    <submittedName>
        <fullName evidence="1">Sulfotransferase family protein</fullName>
    </submittedName>
</protein>
<dbReference type="GO" id="GO:0016740">
    <property type="term" value="F:transferase activity"/>
    <property type="evidence" value="ECO:0007669"/>
    <property type="project" value="UniProtKB-KW"/>
</dbReference>
<dbReference type="OrthoDB" id="1419077at2"/>
<keyword evidence="2" id="KW-1185">Reference proteome</keyword>